<dbReference type="Proteomes" id="UP000244855">
    <property type="component" value="Unassembled WGS sequence"/>
</dbReference>
<gene>
    <name evidence="1" type="ORF">DM02DRAFT_657164</name>
</gene>
<organism evidence="1 2">
    <name type="scientific">Periconia macrospinosa</name>
    <dbReference type="NCBI Taxonomy" id="97972"/>
    <lineage>
        <taxon>Eukaryota</taxon>
        <taxon>Fungi</taxon>
        <taxon>Dikarya</taxon>
        <taxon>Ascomycota</taxon>
        <taxon>Pezizomycotina</taxon>
        <taxon>Dothideomycetes</taxon>
        <taxon>Pleosporomycetidae</taxon>
        <taxon>Pleosporales</taxon>
        <taxon>Massarineae</taxon>
        <taxon>Periconiaceae</taxon>
        <taxon>Periconia</taxon>
    </lineage>
</organism>
<dbReference type="AlphaFoldDB" id="A0A2V1DKK8"/>
<keyword evidence="2" id="KW-1185">Reference proteome</keyword>
<sequence length="129" mass="13996">IALLAPTQQSHPSVYRRATYDTSASPQAATPLKVQYDPGYEVVIKYVSESSGKLSFFEQSDRQLLNLAPLCAFQDAMGAMREPWFCAVPIHDPHNMGMVGPLASLSAGSVGLKPMKLNPPPDSASRFTE</sequence>
<proteinExistence type="predicted"/>
<reference evidence="1 2" key="1">
    <citation type="journal article" date="2018" name="Sci. Rep.">
        <title>Comparative genomics provides insights into the lifestyle and reveals functional heterogeneity of dark septate endophytic fungi.</title>
        <authorList>
            <person name="Knapp D.G."/>
            <person name="Nemeth J.B."/>
            <person name="Barry K."/>
            <person name="Hainaut M."/>
            <person name="Henrissat B."/>
            <person name="Johnson J."/>
            <person name="Kuo A."/>
            <person name="Lim J.H.P."/>
            <person name="Lipzen A."/>
            <person name="Nolan M."/>
            <person name="Ohm R.A."/>
            <person name="Tamas L."/>
            <person name="Grigoriev I.V."/>
            <person name="Spatafora J.W."/>
            <person name="Nagy L.G."/>
            <person name="Kovacs G.M."/>
        </authorList>
    </citation>
    <scope>NUCLEOTIDE SEQUENCE [LARGE SCALE GENOMIC DNA]</scope>
    <source>
        <strain evidence="1 2">DSE2036</strain>
    </source>
</reference>
<evidence type="ECO:0000313" key="2">
    <source>
        <dbReference type="Proteomes" id="UP000244855"/>
    </source>
</evidence>
<accession>A0A2V1DKK8</accession>
<dbReference type="EMBL" id="KZ805409">
    <property type="protein sequence ID" value="PVH98650.1"/>
    <property type="molecule type" value="Genomic_DNA"/>
</dbReference>
<name>A0A2V1DKK8_9PLEO</name>
<evidence type="ECO:0000313" key="1">
    <source>
        <dbReference type="EMBL" id="PVH98650.1"/>
    </source>
</evidence>
<feature type="non-terminal residue" evidence="1">
    <location>
        <position position="1"/>
    </location>
</feature>
<feature type="non-terminal residue" evidence="1">
    <location>
        <position position="129"/>
    </location>
</feature>
<protein>
    <submittedName>
        <fullName evidence="1">Uncharacterized protein</fullName>
    </submittedName>
</protein>